<accession>A0A3L8S2G4</accession>
<comment type="caution">
    <text evidence="2">The sequence shown here is derived from an EMBL/GenBank/DDBJ whole genome shotgun (WGS) entry which is preliminary data.</text>
</comment>
<sequence>MKGTANVNSTGRSHYQSAIPVPRAIAYGKLHTTAPLSTPGSPVLHRAPSPRPGKVPAPGPKTLKLKATGKAAGHELAEGREGSPSVPAQGGQKAPSRPLVSPGKWPEAAGSGRRGAGRVGEPTELCKAPLAQGRGGGWLGGSPGKGSGTGTAGTGEESHGGSQRRGPVFGSGTITFSSGPPHTHPITATVAPFQYRLQEDWEHERATSPGEECSGPEKGSHPDPKPRGLTTAAAPGGLNGCSAGMLGSNLKSLPDVELGEEERGFRRGPDGSTVMPKRAKAAAAAAGPRGAELRVFKASSAEGRLPAVSNLRKQKSLTNLAFLTDAEKKRQLYEPRWSDDMAKAAAPGAAATGGGGRGGPRGRDAPAMSRSLSRSEHSLLSPRPAGPAKPPPAGKPSRIPRGPYAEVKPLSKAPEAGDGGKCDDELLGGKGPAVAAGTEEKPYLKVDPELVVTVLGDLEQLLFSQMLGECSRRDRRARRRGGNGQRWQLEASGLLALREDPLVATSVS</sequence>
<reference evidence="2 3" key="1">
    <citation type="journal article" date="2018" name="Proc. R. Soc. B">
        <title>A non-coding region near Follistatin controls head colour polymorphism in the Gouldian finch.</title>
        <authorList>
            <person name="Toomey M.B."/>
            <person name="Marques C.I."/>
            <person name="Andrade P."/>
            <person name="Araujo P.M."/>
            <person name="Sabatino S."/>
            <person name="Gazda M.A."/>
            <person name="Afonso S."/>
            <person name="Lopes R.J."/>
            <person name="Corbo J.C."/>
            <person name="Carneiro M."/>
        </authorList>
    </citation>
    <scope>NUCLEOTIDE SEQUENCE [LARGE SCALE GENOMIC DNA]</scope>
    <source>
        <strain evidence="2">Red01</strain>
        <tissue evidence="2">Muscle</tissue>
    </source>
</reference>
<gene>
    <name evidence="2" type="ORF">DV515_00012903</name>
</gene>
<feature type="compositionally biased region" description="Low complexity" evidence="1">
    <location>
        <begin position="61"/>
        <end position="71"/>
    </location>
</feature>
<proteinExistence type="predicted"/>
<dbReference type="GO" id="GO:0043194">
    <property type="term" value="C:axon initial segment"/>
    <property type="evidence" value="ECO:0007669"/>
    <property type="project" value="TreeGrafter"/>
</dbReference>
<dbReference type="InterPro" id="IPR039041">
    <property type="entry name" value="Nav/unc-53"/>
</dbReference>
<dbReference type="GO" id="GO:0001578">
    <property type="term" value="P:microtubule bundle formation"/>
    <property type="evidence" value="ECO:0007669"/>
    <property type="project" value="TreeGrafter"/>
</dbReference>
<feature type="compositionally biased region" description="Gly residues" evidence="1">
    <location>
        <begin position="133"/>
        <end position="153"/>
    </location>
</feature>
<dbReference type="AlphaFoldDB" id="A0A3L8S2G4"/>
<evidence type="ECO:0000313" key="3">
    <source>
        <dbReference type="Proteomes" id="UP000276834"/>
    </source>
</evidence>
<feature type="compositionally biased region" description="Basic and acidic residues" evidence="1">
    <location>
        <begin position="72"/>
        <end position="81"/>
    </location>
</feature>
<dbReference type="PANTHER" id="PTHR12784:SF3">
    <property type="entry name" value="NEURON NAVIGATOR 1"/>
    <property type="match status" value="1"/>
</dbReference>
<evidence type="ECO:0000313" key="2">
    <source>
        <dbReference type="EMBL" id="RLV95296.1"/>
    </source>
</evidence>
<feature type="region of interest" description="Disordered" evidence="1">
    <location>
        <begin position="203"/>
        <end position="276"/>
    </location>
</feature>
<feature type="compositionally biased region" description="Pro residues" evidence="1">
    <location>
        <begin position="384"/>
        <end position="394"/>
    </location>
</feature>
<dbReference type="EMBL" id="QUSF01000078">
    <property type="protein sequence ID" value="RLV95296.1"/>
    <property type="molecule type" value="Genomic_DNA"/>
</dbReference>
<dbReference type="Proteomes" id="UP000276834">
    <property type="component" value="Unassembled WGS sequence"/>
</dbReference>
<dbReference type="GO" id="GO:0015630">
    <property type="term" value="C:microtubule cytoskeleton"/>
    <property type="evidence" value="ECO:0007669"/>
    <property type="project" value="TreeGrafter"/>
</dbReference>
<organism evidence="2 3">
    <name type="scientific">Chloebia gouldiae</name>
    <name type="common">Gouldian finch</name>
    <name type="synonym">Erythrura gouldiae</name>
    <dbReference type="NCBI Taxonomy" id="44316"/>
    <lineage>
        <taxon>Eukaryota</taxon>
        <taxon>Metazoa</taxon>
        <taxon>Chordata</taxon>
        <taxon>Craniata</taxon>
        <taxon>Vertebrata</taxon>
        <taxon>Euteleostomi</taxon>
        <taxon>Archelosauria</taxon>
        <taxon>Archosauria</taxon>
        <taxon>Dinosauria</taxon>
        <taxon>Saurischia</taxon>
        <taxon>Theropoda</taxon>
        <taxon>Coelurosauria</taxon>
        <taxon>Aves</taxon>
        <taxon>Neognathae</taxon>
        <taxon>Neoaves</taxon>
        <taxon>Telluraves</taxon>
        <taxon>Australaves</taxon>
        <taxon>Passeriformes</taxon>
        <taxon>Passeroidea</taxon>
        <taxon>Passeridae</taxon>
        <taxon>Chloebia</taxon>
    </lineage>
</organism>
<feature type="compositionally biased region" description="Pro residues" evidence="1">
    <location>
        <begin position="49"/>
        <end position="59"/>
    </location>
</feature>
<keyword evidence="3" id="KW-1185">Reference proteome</keyword>
<dbReference type="OrthoDB" id="9029834at2759"/>
<feature type="region of interest" description="Disordered" evidence="1">
    <location>
        <begin position="30"/>
        <end position="187"/>
    </location>
</feature>
<dbReference type="GO" id="GO:0001764">
    <property type="term" value="P:neuron migration"/>
    <property type="evidence" value="ECO:0007669"/>
    <property type="project" value="TreeGrafter"/>
</dbReference>
<feature type="region of interest" description="Disordered" evidence="1">
    <location>
        <begin position="340"/>
        <end position="426"/>
    </location>
</feature>
<feature type="compositionally biased region" description="Low complexity" evidence="1">
    <location>
        <begin position="365"/>
        <end position="383"/>
    </location>
</feature>
<evidence type="ECO:0000256" key="1">
    <source>
        <dbReference type="SAM" id="MobiDB-lite"/>
    </source>
</evidence>
<protein>
    <recommendedName>
        <fullName evidence="4">Neuron navigator 1</fullName>
    </recommendedName>
</protein>
<dbReference type="PANTHER" id="PTHR12784">
    <property type="entry name" value="STEERIN"/>
    <property type="match status" value="1"/>
</dbReference>
<evidence type="ECO:0008006" key="4">
    <source>
        <dbReference type="Google" id="ProtNLM"/>
    </source>
</evidence>
<name>A0A3L8S2G4_CHLGU</name>